<feature type="non-terminal residue" evidence="1">
    <location>
        <position position="58"/>
    </location>
</feature>
<name>A0AAV6PCF9_SOLSE</name>
<dbReference type="EMBL" id="JAGKHQ010001581">
    <property type="protein sequence ID" value="KAG7454845.1"/>
    <property type="molecule type" value="Genomic_DNA"/>
</dbReference>
<keyword evidence="2" id="KW-1185">Reference proteome</keyword>
<sequence>CIKYAIVNVIWATPNAIMCDTTSTRQATELKGDFDNSYLSKQSSVSARSTSRDEWNQT</sequence>
<comment type="caution">
    <text evidence="1">The sequence shown here is derived from an EMBL/GenBank/DDBJ whole genome shotgun (WGS) entry which is preliminary data.</text>
</comment>
<gene>
    <name evidence="1" type="ORF">JOB18_045099</name>
</gene>
<feature type="non-terminal residue" evidence="1">
    <location>
        <position position="1"/>
    </location>
</feature>
<dbReference type="Proteomes" id="UP000693946">
    <property type="component" value="Unassembled WGS sequence"/>
</dbReference>
<organism evidence="1 2">
    <name type="scientific">Solea senegalensis</name>
    <name type="common">Senegalese sole</name>
    <dbReference type="NCBI Taxonomy" id="28829"/>
    <lineage>
        <taxon>Eukaryota</taxon>
        <taxon>Metazoa</taxon>
        <taxon>Chordata</taxon>
        <taxon>Craniata</taxon>
        <taxon>Vertebrata</taxon>
        <taxon>Euteleostomi</taxon>
        <taxon>Actinopterygii</taxon>
        <taxon>Neopterygii</taxon>
        <taxon>Teleostei</taxon>
        <taxon>Neoteleostei</taxon>
        <taxon>Acanthomorphata</taxon>
        <taxon>Carangaria</taxon>
        <taxon>Pleuronectiformes</taxon>
        <taxon>Pleuronectoidei</taxon>
        <taxon>Soleidae</taxon>
        <taxon>Solea</taxon>
    </lineage>
</organism>
<proteinExistence type="predicted"/>
<accession>A0AAV6PCF9</accession>
<reference evidence="1 2" key="1">
    <citation type="journal article" date="2021" name="Sci. Rep.">
        <title>Chromosome anchoring in Senegalese sole (Solea senegalensis) reveals sex-associated markers and genome rearrangements in flatfish.</title>
        <authorList>
            <person name="Guerrero-Cozar I."/>
            <person name="Gomez-Garrido J."/>
            <person name="Berbel C."/>
            <person name="Martinez-Blanch J.F."/>
            <person name="Alioto T."/>
            <person name="Claros M.G."/>
            <person name="Gagnaire P.A."/>
            <person name="Manchado M."/>
        </authorList>
    </citation>
    <scope>NUCLEOTIDE SEQUENCE [LARGE SCALE GENOMIC DNA]</scope>
    <source>
        <strain evidence="1">Sse05_10M</strain>
    </source>
</reference>
<dbReference type="AlphaFoldDB" id="A0AAV6PCF9"/>
<evidence type="ECO:0000313" key="1">
    <source>
        <dbReference type="EMBL" id="KAG7454845.1"/>
    </source>
</evidence>
<evidence type="ECO:0000313" key="2">
    <source>
        <dbReference type="Proteomes" id="UP000693946"/>
    </source>
</evidence>
<protein>
    <submittedName>
        <fullName evidence="1">Uncharacterized protein</fullName>
    </submittedName>
</protein>